<evidence type="ECO:0000313" key="6">
    <source>
        <dbReference type="EMBL" id="ANP39971.1"/>
    </source>
</evidence>
<dbReference type="InterPro" id="IPR001647">
    <property type="entry name" value="HTH_TetR"/>
</dbReference>
<dbReference type="GO" id="GO:0003677">
    <property type="term" value="F:DNA binding"/>
    <property type="evidence" value="ECO:0007669"/>
    <property type="project" value="UniProtKB-UniRule"/>
</dbReference>
<gene>
    <name evidence="6" type="ORF">K529_004255</name>
</gene>
<reference evidence="6 7" key="1">
    <citation type="journal article" date="2016" name="ISME J.">
        <title>Global occurrence and heterogeneity of the Roseobacter-clade species Ruegeria mobilis.</title>
        <authorList>
            <person name="Sonnenschein E."/>
            <person name="Gram L."/>
        </authorList>
    </citation>
    <scope>NUCLEOTIDE SEQUENCE [LARGE SCALE GENOMIC DNA]</scope>
    <source>
        <strain evidence="6 7">F1926</strain>
    </source>
</reference>
<organism evidence="6 7">
    <name type="scientific">Tritonibacter mobilis F1926</name>
    <dbReference type="NCBI Taxonomy" id="1265309"/>
    <lineage>
        <taxon>Bacteria</taxon>
        <taxon>Pseudomonadati</taxon>
        <taxon>Pseudomonadota</taxon>
        <taxon>Alphaproteobacteria</taxon>
        <taxon>Rhodobacterales</taxon>
        <taxon>Paracoccaceae</taxon>
        <taxon>Tritonibacter</taxon>
    </lineage>
</organism>
<keyword evidence="2 4" id="KW-0238">DNA-binding</keyword>
<feature type="DNA-binding region" description="H-T-H motif" evidence="4">
    <location>
        <begin position="27"/>
        <end position="46"/>
    </location>
</feature>
<sequence>MTAPDTRITLIKTASRLFRRKGYSGVGLTEILTEAGLPKGSLYYHFPGGKPELAAAATRWAGAWIEALVQRSFEGAETFEEGAQVACRDLAATLAQVDHIEACPVLSVLQAASDTPLLQEAVQEVYASWTEGLAREARRLNRAEPDAAAYALHIRLQGAWVMAYAQQSQQPLLRLADEIGAGIG</sequence>
<keyword evidence="3" id="KW-0804">Transcription</keyword>
<dbReference type="Proteomes" id="UP000013243">
    <property type="component" value="Chromosome"/>
</dbReference>
<proteinExistence type="predicted"/>
<dbReference type="SUPFAM" id="SSF48498">
    <property type="entry name" value="Tetracyclin repressor-like, C-terminal domain"/>
    <property type="match status" value="1"/>
</dbReference>
<name>A0A1B1A0A6_9RHOB</name>
<dbReference type="Pfam" id="PF00440">
    <property type="entry name" value="TetR_N"/>
    <property type="match status" value="1"/>
</dbReference>
<dbReference type="AlphaFoldDB" id="A0A1B1A0A6"/>
<dbReference type="PANTHER" id="PTHR47506">
    <property type="entry name" value="TRANSCRIPTIONAL REGULATORY PROTEIN"/>
    <property type="match status" value="1"/>
</dbReference>
<dbReference type="PANTHER" id="PTHR47506:SF3">
    <property type="entry name" value="HTH-TYPE TRANSCRIPTIONAL REGULATOR LMRA"/>
    <property type="match status" value="1"/>
</dbReference>
<dbReference type="EMBL" id="CP015230">
    <property type="protein sequence ID" value="ANP39971.1"/>
    <property type="molecule type" value="Genomic_DNA"/>
</dbReference>
<dbReference type="STRING" id="1265309.K529_004255"/>
<evidence type="ECO:0000256" key="2">
    <source>
        <dbReference type="ARBA" id="ARBA00023125"/>
    </source>
</evidence>
<dbReference type="SUPFAM" id="SSF46689">
    <property type="entry name" value="Homeodomain-like"/>
    <property type="match status" value="1"/>
</dbReference>
<dbReference type="OrthoDB" id="9811084at2"/>
<dbReference type="KEGG" id="rmb:K529_004255"/>
<evidence type="ECO:0000256" key="1">
    <source>
        <dbReference type="ARBA" id="ARBA00023015"/>
    </source>
</evidence>
<dbReference type="RefSeq" id="WP_046002475.1">
    <property type="nucleotide sequence ID" value="NZ_CP015230.1"/>
</dbReference>
<evidence type="ECO:0000256" key="4">
    <source>
        <dbReference type="PROSITE-ProRule" id="PRU00335"/>
    </source>
</evidence>
<feature type="domain" description="HTH tetR-type" evidence="5">
    <location>
        <begin position="4"/>
        <end position="64"/>
    </location>
</feature>
<dbReference type="PROSITE" id="PS50977">
    <property type="entry name" value="HTH_TETR_2"/>
    <property type="match status" value="1"/>
</dbReference>
<dbReference type="PRINTS" id="PR00455">
    <property type="entry name" value="HTHTETR"/>
</dbReference>
<dbReference type="InterPro" id="IPR054156">
    <property type="entry name" value="YxaF_TetR_C"/>
</dbReference>
<keyword evidence="1" id="KW-0805">Transcription regulation</keyword>
<dbReference type="InterPro" id="IPR036271">
    <property type="entry name" value="Tet_transcr_reg_TetR-rel_C_sf"/>
</dbReference>
<accession>A0A1B1A0A6</accession>
<evidence type="ECO:0000256" key="3">
    <source>
        <dbReference type="ARBA" id="ARBA00023163"/>
    </source>
</evidence>
<evidence type="ECO:0000313" key="7">
    <source>
        <dbReference type="Proteomes" id="UP000013243"/>
    </source>
</evidence>
<dbReference type="InterPro" id="IPR009057">
    <property type="entry name" value="Homeodomain-like_sf"/>
</dbReference>
<dbReference type="Pfam" id="PF21993">
    <property type="entry name" value="TetR_C_13_2"/>
    <property type="match status" value="1"/>
</dbReference>
<protein>
    <submittedName>
        <fullName evidence="6">TetR family transcriptional regulator</fullName>
    </submittedName>
</protein>
<dbReference type="GeneID" id="28249017"/>
<evidence type="ECO:0000259" key="5">
    <source>
        <dbReference type="PROSITE" id="PS50977"/>
    </source>
</evidence>
<dbReference type="Gene3D" id="1.10.357.10">
    <property type="entry name" value="Tetracycline Repressor, domain 2"/>
    <property type="match status" value="1"/>
</dbReference>